<name>A0A0F8WUM1_9ZZZZ</name>
<feature type="domain" description="ARG and Rhodanese-Phosphatase-superfamily-associated" evidence="1">
    <location>
        <begin position="1"/>
        <end position="147"/>
    </location>
</feature>
<dbReference type="Pfam" id="PF20208">
    <property type="entry name" value="ARPP-1"/>
    <property type="match status" value="1"/>
</dbReference>
<dbReference type="EMBL" id="LAZR01062901">
    <property type="protein sequence ID" value="KKK60572.1"/>
    <property type="molecule type" value="Genomic_DNA"/>
</dbReference>
<feature type="non-terminal residue" evidence="2">
    <location>
        <position position="1"/>
    </location>
</feature>
<comment type="caution">
    <text evidence="2">The sequence shown here is derived from an EMBL/GenBank/DDBJ whole genome shotgun (WGS) entry which is preliminary data.</text>
</comment>
<proteinExistence type="predicted"/>
<reference evidence="2" key="1">
    <citation type="journal article" date="2015" name="Nature">
        <title>Complex archaea that bridge the gap between prokaryotes and eukaryotes.</title>
        <authorList>
            <person name="Spang A."/>
            <person name="Saw J.H."/>
            <person name="Jorgensen S.L."/>
            <person name="Zaremba-Niedzwiedzka K."/>
            <person name="Martijn J."/>
            <person name="Lind A.E."/>
            <person name="van Eijk R."/>
            <person name="Schleper C."/>
            <person name="Guy L."/>
            <person name="Ettema T.J."/>
        </authorList>
    </citation>
    <scope>NUCLEOTIDE SEQUENCE</scope>
</reference>
<dbReference type="AlphaFoldDB" id="A0A0F8WUM1"/>
<dbReference type="InterPro" id="IPR046699">
    <property type="entry name" value="ARPP-1"/>
</dbReference>
<accession>A0A0F8WUM1</accession>
<organism evidence="2">
    <name type="scientific">marine sediment metagenome</name>
    <dbReference type="NCBI Taxonomy" id="412755"/>
    <lineage>
        <taxon>unclassified sequences</taxon>
        <taxon>metagenomes</taxon>
        <taxon>ecological metagenomes</taxon>
    </lineage>
</organism>
<sequence>GKVWEEVQRKQRSLGTDSPSSALADTFRDYESRIGQFRDSLQPVEGAVGMVVAVNGKIVSIDLLDKPSTCQKVWGRLLTGFILDALESGSSGQQASTENAEAILASINGLPWEPVETVGEGLDYRAETEGVVASALTLDGHLIHTSASVAV</sequence>
<protein>
    <recommendedName>
        <fullName evidence="1">ARG and Rhodanese-Phosphatase-superfamily-associated domain-containing protein</fullName>
    </recommendedName>
</protein>
<gene>
    <name evidence="2" type="ORF">LCGC14_3023010</name>
</gene>
<evidence type="ECO:0000313" key="2">
    <source>
        <dbReference type="EMBL" id="KKK60572.1"/>
    </source>
</evidence>
<evidence type="ECO:0000259" key="1">
    <source>
        <dbReference type="Pfam" id="PF20208"/>
    </source>
</evidence>